<evidence type="ECO:0000256" key="1">
    <source>
        <dbReference type="ARBA" id="ARBA00001971"/>
    </source>
</evidence>
<comment type="subcellular location">
    <subcellularLocation>
        <location evidence="2">Membrane</location>
    </subcellularLocation>
</comment>
<evidence type="ECO:0000256" key="12">
    <source>
        <dbReference type="SAM" id="SignalP"/>
    </source>
</evidence>
<evidence type="ECO:0000256" key="11">
    <source>
        <dbReference type="ARBA" id="ARBA00023136"/>
    </source>
</evidence>
<evidence type="ECO:0008006" key="15">
    <source>
        <dbReference type="Google" id="ProtNLM"/>
    </source>
</evidence>
<evidence type="ECO:0000256" key="9">
    <source>
        <dbReference type="ARBA" id="ARBA00023004"/>
    </source>
</evidence>
<accession>J4GIN6</accession>
<dbReference type="GO" id="GO:0004497">
    <property type="term" value="F:monooxygenase activity"/>
    <property type="evidence" value="ECO:0007669"/>
    <property type="project" value="UniProtKB-KW"/>
</dbReference>
<comment type="similarity">
    <text evidence="3">Belongs to the cytochrome P450 family.</text>
</comment>
<feature type="signal peptide" evidence="12">
    <location>
        <begin position="1"/>
        <end position="24"/>
    </location>
</feature>
<evidence type="ECO:0000256" key="5">
    <source>
        <dbReference type="ARBA" id="ARBA00022692"/>
    </source>
</evidence>
<dbReference type="AlphaFoldDB" id="J4GIN6"/>
<keyword evidence="6" id="KW-0479">Metal-binding</keyword>
<feature type="chain" id="PRO_5003778087" description="Cytochrome P450" evidence="12">
    <location>
        <begin position="25"/>
        <end position="191"/>
    </location>
</feature>
<evidence type="ECO:0000256" key="2">
    <source>
        <dbReference type="ARBA" id="ARBA00004370"/>
    </source>
</evidence>
<dbReference type="STRING" id="599839.J4GIN6"/>
<dbReference type="EMBL" id="HE797458">
    <property type="protein sequence ID" value="CCM06703.1"/>
    <property type="molecule type" value="Genomic_DNA"/>
</dbReference>
<dbReference type="PANTHER" id="PTHR46206">
    <property type="entry name" value="CYTOCHROME P450"/>
    <property type="match status" value="1"/>
</dbReference>
<name>J4GIN6_9APHY</name>
<keyword evidence="12" id="KW-0732">Signal</keyword>
<sequence length="191" mass="21247">MELNLSLCALLLCSLVCIIALSNGSRKSNLSHIPTVGGPSLPILSYYGTIRYIFRAQEIIKEGYTKHKGGIFKYAELGHWRVIVTGPKLIDDLRKAPENVLSNSEAIREIVGLDYTLGLDIIHDPYHIPIIRSRFKGDLGTSLQDVRDEIIAALNDEIPSCSNGAFDCFPEFCTVLYLQTMSQGNGLMFPW</sequence>
<dbReference type="GO" id="GO:0016020">
    <property type="term" value="C:membrane"/>
    <property type="evidence" value="ECO:0007669"/>
    <property type="project" value="UniProtKB-SubCell"/>
</dbReference>
<evidence type="ECO:0000256" key="4">
    <source>
        <dbReference type="ARBA" id="ARBA00022617"/>
    </source>
</evidence>
<dbReference type="PANTHER" id="PTHR46206:SF5">
    <property type="entry name" value="P450, PUTATIVE (EUROFUNG)-RELATED"/>
    <property type="match status" value="1"/>
</dbReference>
<keyword evidence="9" id="KW-0408">Iron</keyword>
<keyword evidence="4" id="KW-0349">Heme</keyword>
<dbReference type="InParanoid" id="J4GIN6"/>
<keyword evidence="8" id="KW-0560">Oxidoreductase</keyword>
<protein>
    <recommendedName>
        <fullName evidence="15">Cytochrome P450</fullName>
    </recommendedName>
</protein>
<evidence type="ECO:0000256" key="10">
    <source>
        <dbReference type="ARBA" id="ARBA00023033"/>
    </source>
</evidence>
<dbReference type="InterPro" id="IPR036396">
    <property type="entry name" value="Cyt_P450_sf"/>
</dbReference>
<reference evidence="13 14" key="1">
    <citation type="journal article" date="2012" name="Appl. Environ. Microbiol.">
        <title>Short-read sequencing for genomic analysis of the brown rot fungus Fibroporia radiculosa.</title>
        <authorList>
            <person name="Tang J.D."/>
            <person name="Perkins A.D."/>
            <person name="Sonstegard T.S."/>
            <person name="Schroeder S.G."/>
            <person name="Burgess S.C."/>
            <person name="Diehl S.V."/>
        </authorList>
    </citation>
    <scope>NUCLEOTIDE SEQUENCE [LARGE SCALE GENOMIC DNA]</scope>
    <source>
        <strain evidence="13 14">TFFH 294</strain>
    </source>
</reference>
<evidence type="ECO:0000256" key="6">
    <source>
        <dbReference type="ARBA" id="ARBA00022723"/>
    </source>
</evidence>
<keyword evidence="10" id="KW-0503">Monooxygenase</keyword>
<comment type="cofactor">
    <cofactor evidence="1">
        <name>heme</name>
        <dbReference type="ChEBI" id="CHEBI:30413"/>
    </cofactor>
</comment>
<dbReference type="GO" id="GO:0020037">
    <property type="term" value="F:heme binding"/>
    <property type="evidence" value="ECO:0007669"/>
    <property type="project" value="InterPro"/>
</dbReference>
<dbReference type="GO" id="GO:0016705">
    <property type="term" value="F:oxidoreductase activity, acting on paired donors, with incorporation or reduction of molecular oxygen"/>
    <property type="evidence" value="ECO:0007669"/>
    <property type="project" value="InterPro"/>
</dbReference>
<dbReference type="GO" id="GO:0005506">
    <property type="term" value="F:iron ion binding"/>
    <property type="evidence" value="ECO:0007669"/>
    <property type="project" value="InterPro"/>
</dbReference>
<dbReference type="SUPFAM" id="SSF48264">
    <property type="entry name" value="Cytochrome P450"/>
    <property type="match status" value="1"/>
</dbReference>
<evidence type="ECO:0000256" key="7">
    <source>
        <dbReference type="ARBA" id="ARBA00022989"/>
    </source>
</evidence>
<proteinExistence type="inferred from homology"/>
<keyword evidence="11" id="KW-0472">Membrane</keyword>
<evidence type="ECO:0000313" key="14">
    <source>
        <dbReference type="Proteomes" id="UP000006352"/>
    </source>
</evidence>
<gene>
    <name evidence="13" type="ORF">FIBRA_08991</name>
</gene>
<dbReference type="OrthoDB" id="3265591at2759"/>
<dbReference type="Proteomes" id="UP000006352">
    <property type="component" value="Unassembled WGS sequence"/>
</dbReference>
<dbReference type="GeneID" id="24101603"/>
<keyword evidence="7" id="KW-1133">Transmembrane helix</keyword>
<dbReference type="RefSeq" id="XP_012185986.1">
    <property type="nucleotide sequence ID" value="XM_012330596.1"/>
</dbReference>
<dbReference type="HOGENOM" id="CLU_102283_1_0_1"/>
<evidence type="ECO:0000313" key="13">
    <source>
        <dbReference type="EMBL" id="CCM06703.1"/>
    </source>
</evidence>
<organism evidence="13 14">
    <name type="scientific">Fibroporia radiculosa</name>
    <dbReference type="NCBI Taxonomy" id="599839"/>
    <lineage>
        <taxon>Eukaryota</taxon>
        <taxon>Fungi</taxon>
        <taxon>Dikarya</taxon>
        <taxon>Basidiomycota</taxon>
        <taxon>Agaricomycotina</taxon>
        <taxon>Agaricomycetes</taxon>
        <taxon>Polyporales</taxon>
        <taxon>Fibroporiaceae</taxon>
        <taxon>Fibroporia</taxon>
    </lineage>
</organism>
<keyword evidence="14" id="KW-1185">Reference proteome</keyword>
<keyword evidence="5" id="KW-0812">Transmembrane</keyword>
<evidence type="ECO:0000256" key="3">
    <source>
        <dbReference type="ARBA" id="ARBA00010617"/>
    </source>
</evidence>
<evidence type="ECO:0000256" key="8">
    <source>
        <dbReference type="ARBA" id="ARBA00023002"/>
    </source>
</evidence>